<reference evidence="1 2" key="2">
    <citation type="submission" date="2020-03" db="EMBL/GenBank/DDBJ databases">
        <title>Campylobacter portucalensis sp. nov., a new species of Campylobacter isolated from the reproductive tract of bulls.</title>
        <authorList>
            <person name="Silva M.F."/>
            <person name="Pereira G."/>
            <person name="Carneiro C."/>
            <person name="Hemphill A."/>
            <person name="Mateus L."/>
            <person name="Lopes-Da-Costa L."/>
            <person name="Silva E."/>
        </authorList>
    </citation>
    <scope>NUCLEOTIDE SEQUENCE [LARGE SCALE GENOMIC DNA]</scope>
    <source>
        <strain evidence="1 2">FMV-PI01</strain>
    </source>
</reference>
<comment type="caution">
    <text evidence="1">The sequence shown here is derived from an EMBL/GenBank/DDBJ whole genome shotgun (WGS) entry which is preliminary data.</text>
</comment>
<organism evidence="1 2">
    <name type="scientific">Campylobacter portucalensis</name>
    <dbReference type="NCBI Taxonomy" id="2608384"/>
    <lineage>
        <taxon>Bacteria</taxon>
        <taxon>Pseudomonadati</taxon>
        <taxon>Campylobacterota</taxon>
        <taxon>Epsilonproteobacteria</taxon>
        <taxon>Campylobacterales</taxon>
        <taxon>Campylobacteraceae</taxon>
        <taxon>Campylobacter</taxon>
    </lineage>
</organism>
<evidence type="ECO:0000313" key="1">
    <source>
        <dbReference type="EMBL" id="MSN95849.1"/>
    </source>
</evidence>
<dbReference type="RefSeq" id="WP_154570122.1">
    <property type="nucleotide sequence ID" value="NZ_VWSJ01000003.1"/>
</dbReference>
<dbReference type="Proteomes" id="UP000476338">
    <property type="component" value="Unassembled WGS sequence"/>
</dbReference>
<name>A0A6L5WG13_9BACT</name>
<keyword evidence="1" id="KW-0540">Nuclease</keyword>
<dbReference type="Gene3D" id="3.40.91.50">
    <property type="match status" value="1"/>
</dbReference>
<evidence type="ECO:0000313" key="2">
    <source>
        <dbReference type="Proteomes" id="UP000476338"/>
    </source>
</evidence>
<dbReference type="AlphaFoldDB" id="A0A6L5WG13"/>
<dbReference type="GO" id="GO:0004519">
    <property type="term" value="F:endonuclease activity"/>
    <property type="evidence" value="ECO:0007669"/>
    <property type="project" value="UniProtKB-KW"/>
</dbReference>
<reference evidence="1 2" key="1">
    <citation type="submission" date="2019-09" db="EMBL/GenBank/DDBJ databases">
        <authorList>
            <person name="Silva M."/>
            <person name="Pereira G."/>
            <person name="Lopes-Da-Costa L."/>
            <person name="Silva E."/>
        </authorList>
    </citation>
    <scope>NUCLEOTIDE SEQUENCE [LARGE SCALE GENOMIC DNA]</scope>
    <source>
        <strain evidence="1 2">FMV-PI01</strain>
    </source>
</reference>
<accession>A0A6L5WG13</accession>
<keyword evidence="2" id="KW-1185">Reference proteome</keyword>
<keyword evidence="1" id="KW-0378">Hydrolase</keyword>
<dbReference type="EMBL" id="VWSJ01000003">
    <property type="protein sequence ID" value="MSN95849.1"/>
    <property type="molecule type" value="Genomic_DNA"/>
</dbReference>
<keyword evidence="1" id="KW-0255">Endonuclease</keyword>
<dbReference type="Pfam" id="PF09491">
    <property type="entry name" value="RE_AlwI"/>
    <property type="match status" value="2"/>
</dbReference>
<gene>
    <name evidence="1" type="ORF">F1B92_01335</name>
</gene>
<proteinExistence type="predicted"/>
<sequence length="536" mass="63197">MSKKFQKKILSFTTTMRNPLRIPEFLQILKPFENQILNSENIIKIVKNVINSKLYYPHNFMKEFKEFDKIYKSEGKFSKEQLDFIIKNSIQKHKEAGFEAGWESRFDTWYKFIMELGFCYYQKNQKLEISKPGHMLINSIQENKIDEDIVSNIFLNAFSKYQVGNPFKKNANLTTPFVLLLKVLEKLHKFNKKSTGIHRSEISILLCYPNNNVNELFQFIINLRNEILKISKVNFGYSDEFIYEKCLNLLDSNNEKRFKISQITSEAVDEYIRKMRITGLISLRGNGGFLDFNYNEKEKIDYILSREIPQNKDFLDDSDKQKYKFYKHMSKIDEFLLSKKSINFDDNMKTKTLEKFANLYEKNFIEKELLITCRKNKNSKDIVLKLIDKPLRFEFLISIFLKQNFKDTEILPNYVCDDEGIPIHFASGGKADIIAHDEKTKSFVEVSLMTGRIQVANEMIPIERHLLENIKNSKNNKDKFSIFVAPNIHNDAYKYAEFSYFKNKTIISCYSINEFINKSNSSNEILNLKITFNEIG</sequence>
<protein>
    <submittedName>
        <fullName evidence="1">AlwI family type II restriction endonuclease</fullName>
    </submittedName>
</protein>
<dbReference type="InterPro" id="IPR018573">
    <property type="entry name" value="Restrct_endonuc_II_AlwI"/>
</dbReference>